<reference evidence="2" key="1">
    <citation type="journal article" date="2022" name="Mol. Ecol. Resour.">
        <title>The genomes of chicory, endive, great burdock and yacon provide insights into Asteraceae palaeo-polyploidization history and plant inulin production.</title>
        <authorList>
            <person name="Fan W."/>
            <person name="Wang S."/>
            <person name="Wang H."/>
            <person name="Wang A."/>
            <person name="Jiang F."/>
            <person name="Liu H."/>
            <person name="Zhao H."/>
            <person name="Xu D."/>
            <person name="Zhang Y."/>
        </authorList>
    </citation>
    <scope>NUCLEOTIDE SEQUENCE [LARGE SCALE GENOMIC DNA]</scope>
    <source>
        <strain evidence="2">cv. Niubang</strain>
    </source>
</reference>
<protein>
    <submittedName>
        <fullName evidence="1">Uncharacterized protein</fullName>
    </submittedName>
</protein>
<dbReference type="EMBL" id="CM042060">
    <property type="protein sequence ID" value="KAI3678979.1"/>
    <property type="molecule type" value="Genomic_DNA"/>
</dbReference>
<reference evidence="1 2" key="2">
    <citation type="journal article" date="2022" name="Mol. Ecol. Resour.">
        <title>The genomes of chicory, endive, great burdock and yacon provide insights into Asteraceae paleo-polyploidization history and plant inulin production.</title>
        <authorList>
            <person name="Fan W."/>
            <person name="Wang S."/>
            <person name="Wang H."/>
            <person name="Wang A."/>
            <person name="Jiang F."/>
            <person name="Liu H."/>
            <person name="Zhao H."/>
            <person name="Xu D."/>
            <person name="Zhang Y."/>
        </authorList>
    </citation>
    <scope>NUCLEOTIDE SEQUENCE [LARGE SCALE GENOMIC DNA]</scope>
    <source>
        <strain evidence="2">cv. Niubang</strain>
    </source>
</reference>
<comment type="caution">
    <text evidence="1">The sequence shown here is derived from an EMBL/GenBank/DDBJ whole genome shotgun (WGS) entry which is preliminary data.</text>
</comment>
<dbReference type="Proteomes" id="UP001055879">
    <property type="component" value="Linkage Group LG14"/>
</dbReference>
<evidence type="ECO:0000313" key="1">
    <source>
        <dbReference type="EMBL" id="KAI3678979.1"/>
    </source>
</evidence>
<evidence type="ECO:0000313" key="2">
    <source>
        <dbReference type="Proteomes" id="UP001055879"/>
    </source>
</evidence>
<name>A0ACB8Y6H2_ARCLA</name>
<accession>A0ACB8Y6H2</accession>
<organism evidence="1 2">
    <name type="scientific">Arctium lappa</name>
    <name type="common">Greater burdock</name>
    <name type="synonym">Lappa major</name>
    <dbReference type="NCBI Taxonomy" id="4217"/>
    <lineage>
        <taxon>Eukaryota</taxon>
        <taxon>Viridiplantae</taxon>
        <taxon>Streptophyta</taxon>
        <taxon>Embryophyta</taxon>
        <taxon>Tracheophyta</taxon>
        <taxon>Spermatophyta</taxon>
        <taxon>Magnoliopsida</taxon>
        <taxon>eudicotyledons</taxon>
        <taxon>Gunneridae</taxon>
        <taxon>Pentapetalae</taxon>
        <taxon>asterids</taxon>
        <taxon>campanulids</taxon>
        <taxon>Asterales</taxon>
        <taxon>Asteraceae</taxon>
        <taxon>Carduoideae</taxon>
        <taxon>Cardueae</taxon>
        <taxon>Arctiinae</taxon>
        <taxon>Arctium</taxon>
    </lineage>
</organism>
<gene>
    <name evidence="1" type="ORF">L6452_38284</name>
</gene>
<proteinExistence type="predicted"/>
<sequence>MQKQVILVLYVHIWFYSIYLLIVVFKLLLSLMQYWFGFETGYHFFLGMHALIYLLHDMIVGPLQKGGGGGAIGGGHTEMHKMSCISRKSDSIDGIWYDTYEIDEIDIQIFLLRAY</sequence>
<keyword evidence="2" id="KW-1185">Reference proteome</keyword>